<dbReference type="Proteomes" id="UP001187192">
    <property type="component" value="Unassembled WGS sequence"/>
</dbReference>
<gene>
    <name evidence="3" type="ORF">TIFTF001_042943</name>
</gene>
<evidence type="ECO:0000313" key="4">
    <source>
        <dbReference type="Proteomes" id="UP001187192"/>
    </source>
</evidence>
<dbReference type="PANTHER" id="PTHR31625">
    <property type="match status" value="1"/>
</dbReference>
<reference evidence="3" key="1">
    <citation type="submission" date="2023-07" db="EMBL/GenBank/DDBJ databases">
        <title>draft genome sequence of fig (Ficus carica).</title>
        <authorList>
            <person name="Takahashi T."/>
            <person name="Nishimura K."/>
        </authorList>
    </citation>
    <scope>NUCLEOTIDE SEQUENCE</scope>
</reference>
<evidence type="ECO:0000256" key="2">
    <source>
        <dbReference type="ARBA" id="ARBA00023315"/>
    </source>
</evidence>
<dbReference type="Gene3D" id="3.30.559.10">
    <property type="entry name" value="Chloramphenicol acetyltransferase-like domain"/>
    <property type="match status" value="1"/>
</dbReference>
<dbReference type="AlphaFoldDB" id="A0AA88CKF8"/>
<protein>
    <submittedName>
        <fullName evidence="3">Uncharacterized protein</fullName>
    </submittedName>
</protein>
<dbReference type="EMBL" id="BTGU01002555">
    <property type="protein sequence ID" value="GMN19916.1"/>
    <property type="molecule type" value="Genomic_DNA"/>
</dbReference>
<dbReference type="GO" id="GO:0016747">
    <property type="term" value="F:acyltransferase activity, transferring groups other than amino-acyl groups"/>
    <property type="evidence" value="ECO:0007669"/>
    <property type="project" value="UniProtKB-ARBA"/>
</dbReference>
<proteinExistence type="predicted"/>
<accession>A0AA88CKF8</accession>
<name>A0AA88CKF8_FICCA</name>
<comment type="caution">
    <text evidence="3">The sequence shown here is derived from an EMBL/GenBank/DDBJ whole genome shotgun (WGS) entry which is preliminary data.</text>
</comment>
<dbReference type="InterPro" id="IPR051504">
    <property type="entry name" value="Plant_metabolite_acyltrans"/>
</dbReference>
<keyword evidence="4" id="KW-1185">Reference proteome</keyword>
<dbReference type="Pfam" id="PF02458">
    <property type="entry name" value="Transferase"/>
    <property type="match status" value="1"/>
</dbReference>
<evidence type="ECO:0000256" key="1">
    <source>
        <dbReference type="ARBA" id="ARBA00022679"/>
    </source>
</evidence>
<dbReference type="InterPro" id="IPR023213">
    <property type="entry name" value="CAT-like_dom_sf"/>
</dbReference>
<sequence>MSDEKIRFAVSVDFRSRLEPPLPATYFGNCVGVDIKVVEREALLGKGGLLVALSAISETIKASEKGLLSGAENWVPSVDRVKTFSRLYSVASSPRFEVYGTDFGWGRPRKVDFISIDKTGGISLSENQNGDGGVEIGLVLRKHHMEAFASLFAEGLESL</sequence>
<evidence type="ECO:0000313" key="3">
    <source>
        <dbReference type="EMBL" id="GMN19916.1"/>
    </source>
</evidence>
<organism evidence="3 4">
    <name type="scientific">Ficus carica</name>
    <name type="common">Common fig</name>
    <dbReference type="NCBI Taxonomy" id="3494"/>
    <lineage>
        <taxon>Eukaryota</taxon>
        <taxon>Viridiplantae</taxon>
        <taxon>Streptophyta</taxon>
        <taxon>Embryophyta</taxon>
        <taxon>Tracheophyta</taxon>
        <taxon>Spermatophyta</taxon>
        <taxon>Magnoliopsida</taxon>
        <taxon>eudicotyledons</taxon>
        <taxon>Gunneridae</taxon>
        <taxon>Pentapetalae</taxon>
        <taxon>rosids</taxon>
        <taxon>fabids</taxon>
        <taxon>Rosales</taxon>
        <taxon>Moraceae</taxon>
        <taxon>Ficeae</taxon>
        <taxon>Ficus</taxon>
    </lineage>
</organism>
<keyword evidence="2" id="KW-0012">Acyltransferase</keyword>
<keyword evidence="1" id="KW-0808">Transferase</keyword>